<evidence type="ECO:0000313" key="8">
    <source>
        <dbReference type="Proteomes" id="UP000244810"/>
    </source>
</evidence>
<dbReference type="InterPro" id="IPR050226">
    <property type="entry name" value="NagZ_Beta-hexosaminidase"/>
</dbReference>
<dbReference type="InterPro" id="IPR017853">
    <property type="entry name" value="GH"/>
</dbReference>
<keyword evidence="4" id="KW-0378">Hydrolase</keyword>
<evidence type="ECO:0000256" key="4">
    <source>
        <dbReference type="ARBA" id="ARBA00022801"/>
    </source>
</evidence>
<organism evidence="7 8">
    <name type="scientific">Pararhodobacter aggregans</name>
    <dbReference type="NCBI Taxonomy" id="404875"/>
    <lineage>
        <taxon>Bacteria</taxon>
        <taxon>Pseudomonadati</taxon>
        <taxon>Pseudomonadota</taxon>
        <taxon>Alphaproteobacteria</taxon>
        <taxon>Rhodobacterales</taxon>
        <taxon>Paracoccaceae</taxon>
        <taxon>Pararhodobacter</taxon>
    </lineage>
</organism>
<protein>
    <recommendedName>
        <fullName evidence="3">beta-N-acetylhexosaminidase</fullName>
        <ecNumber evidence="3">3.2.1.52</ecNumber>
    </recommendedName>
</protein>
<dbReference type="SUPFAM" id="SSF51445">
    <property type="entry name" value="(Trans)glycosidases"/>
    <property type="match status" value="1"/>
</dbReference>
<dbReference type="InterPro" id="IPR036962">
    <property type="entry name" value="Glyco_hydro_3_N_sf"/>
</dbReference>
<reference evidence="7 8" key="1">
    <citation type="journal article" date="2011" name="Syst. Appl. Microbiol.">
        <title>Defluviimonas denitrificans gen. nov., sp. nov., and Pararhodobacter aggregans gen. nov., sp. nov., non-phototrophic Rhodobacteraceae from the biofilter of a marine aquaculture.</title>
        <authorList>
            <person name="Foesel B.U."/>
            <person name="Drake H.L."/>
            <person name="Schramm A."/>
        </authorList>
    </citation>
    <scope>NUCLEOTIDE SEQUENCE [LARGE SCALE GENOMIC DNA]</scope>
    <source>
        <strain evidence="7 8">D1-19</strain>
    </source>
</reference>
<evidence type="ECO:0000256" key="2">
    <source>
        <dbReference type="ARBA" id="ARBA00005336"/>
    </source>
</evidence>
<dbReference type="EC" id="3.2.1.52" evidence="3"/>
<comment type="similarity">
    <text evidence="2">Belongs to the glycosyl hydrolase 3 family.</text>
</comment>
<dbReference type="GO" id="GO:0004563">
    <property type="term" value="F:beta-N-acetylhexosaminidase activity"/>
    <property type="evidence" value="ECO:0007669"/>
    <property type="project" value="UniProtKB-EC"/>
</dbReference>
<accession>A0A2T7UJF6</accession>
<sequence>MTGATILGCSGPVLTEGERAFFRDADPWGFILFRRNVEDVAQLRALTGSLREAVGWHAPVFVDQEGGTVQRLRPPLARDWPDASQPHGGPTGVYLRHRVMAAELMACGIDGNCAPVIDVAGPETHPFLQRRIWSPDPLDVATLAMAAAEGLLKGGVLPVIKHLPGHGSANADTHHSLARCRLSLAELKAADFLPVRALAHLPLGMTSHVVYEALDPDTPATLSATVLSYLRAELGFDGLLMTDDLTMNALPGTLASRAERAIRAGCDLVLHCSGERAEMVEVVAASGPLRATARAEAALACRRPPAPIDIEAATAEFERLSQEGA</sequence>
<evidence type="ECO:0000256" key="5">
    <source>
        <dbReference type="ARBA" id="ARBA00023295"/>
    </source>
</evidence>
<comment type="catalytic activity">
    <reaction evidence="1">
        <text>Hydrolysis of terminal non-reducing N-acetyl-D-hexosamine residues in N-acetyl-beta-D-hexosaminides.</text>
        <dbReference type="EC" id="3.2.1.52"/>
    </reaction>
</comment>
<dbReference type="GO" id="GO:0009254">
    <property type="term" value="P:peptidoglycan turnover"/>
    <property type="evidence" value="ECO:0007669"/>
    <property type="project" value="TreeGrafter"/>
</dbReference>
<dbReference type="PANTHER" id="PTHR30480">
    <property type="entry name" value="BETA-HEXOSAMINIDASE-RELATED"/>
    <property type="match status" value="1"/>
</dbReference>
<dbReference type="OrthoDB" id="9786661at2"/>
<dbReference type="RefSeq" id="WP_107751724.1">
    <property type="nucleotide sequence ID" value="NZ_QBKF01000005.1"/>
</dbReference>
<dbReference type="PANTHER" id="PTHR30480:SF13">
    <property type="entry name" value="BETA-HEXOSAMINIDASE"/>
    <property type="match status" value="1"/>
</dbReference>
<dbReference type="InterPro" id="IPR001764">
    <property type="entry name" value="Glyco_hydro_3_N"/>
</dbReference>
<dbReference type="GO" id="GO:0005975">
    <property type="term" value="P:carbohydrate metabolic process"/>
    <property type="evidence" value="ECO:0007669"/>
    <property type="project" value="InterPro"/>
</dbReference>
<evidence type="ECO:0000259" key="6">
    <source>
        <dbReference type="Pfam" id="PF00933"/>
    </source>
</evidence>
<evidence type="ECO:0000256" key="1">
    <source>
        <dbReference type="ARBA" id="ARBA00001231"/>
    </source>
</evidence>
<keyword evidence="8" id="KW-1185">Reference proteome</keyword>
<dbReference type="Pfam" id="PF00933">
    <property type="entry name" value="Glyco_hydro_3"/>
    <property type="match status" value="1"/>
</dbReference>
<evidence type="ECO:0000313" key="7">
    <source>
        <dbReference type="EMBL" id="PVE44811.1"/>
    </source>
</evidence>
<dbReference type="AlphaFoldDB" id="A0A2T7UJF6"/>
<name>A0A2T7UJF6_9RHOB</name>
<evidence type="ECO:0000256" key="3">
    <source>
        <dbReference type="ARBA" id="ARBA00012663"/>
    </source>
</evidence>
<proteinExistence type="inferred from homology"/>
<keyword evidence="5" id="KW-0326">Glycosidase</keyword>
<dbReference type="EMBL" id="QDDR01000024">
    <property type="protein sequence ID" value="PVE44811.1"/>
    <property type="molecule type" value="Genomic_DNA"/>
</dbReference>
<feature type="domain" description="Glycoside hydrolase family 3 N-terminal" evidence="6">
    <location>
        <begin position="29"/>
        <end position="283"/>
    </location>
</feature>
<dbReference type="Gene3D" id="3.20.20.300">
    <property type="entry name" value="Glycoside hydrolase, family 3, N-terminal domain"/>
    <property type="match status" value="1"/>
</dbReference>
<comment type="caution">
    <text evidence="7">The sequence shown here is derived from an EMBL/GenBank/DDBJ whole genome shotgun (WGS) entry which is preliminary data.</text>
</comment>
<dbReference type="Proteomes" id="UP000244810">
    <property type="component" value="Unassembled WGS sequence"/>
</dbReference>
<gene>
    <name evidence="7" type="ORF">DDE23_24585</name>
</gene>